<comment type="subcellular location">
    <subcellularLocation>
        <location evidence="1">Cell outer membrane</location>
    </subcellularLocation>
</comment>
<dbReference type="Pfam" id="PF14905">
    <property type="entry name" value="OMP_b-brl_3"/>
    <property type="match status" value="1"/>
</dbReference>
<dbReference type="InterPro" id="IPR041700">
    <property type="entry name" value="OMP_b-brl_3"/>
</dbReference>
<dbReference type="Proteomes" id="UP000198769">
    <property type="component" value="Unassembled WGS sequence"/>
</dbReference>
<dbReference type="InterPro" id="IPR036942">
    <property type="entry name" value="Beta-barrel_TonB_sf"/>
</dbReference>
<evidence type="ECO:0000256" key="3">
    <source>
        <dbReference type="ARBA" id="ARBA00023237"/>
    </source>
</evidence>
<sequence>MQLKAKPHFYISVFFFAGIFSYGQSINGKISDQTKKNIPYAEVIVSKDKIKKTAISDENGIFDIRLPENGNYLVEILQNGRKTYNGNVSINGDVSETFTIRTGQDHEIGEISLTSKKKLIERKVDRLVFNVENSITALGGDAVDALKITPGVRLQGGDILLAGKSTVRVMVNDKVVQLTGEELQNYLKSIPSANIQKIEVITNPPAKYDAEGNSGLINIQLKEVKFDNLSATLRSTYQQATYASASHGLGVSYKKNKFSVLADLSYYYGKSLYTNDINYWYPEEHWKNRITSKNKYTLLGTLLDAKYQLSDQSEVGFQYAGNFTDISTDENSENRSYNSLQNQIKDYSSNGVSESKPENHSLNLNYSQKLGKDGKKFSVDFDYFNARSPKDNNFTSSLLDFVSNGADRQYAVNNSSQKIDNYSVKTDFDLPYKWADISFGAKASFTTTDNQVQADFYNQADNSVLSSQYDHFQYTENTQAVYLSLSKSFGEKWEAKAGLRGENTQNKSNSISTAQITERNYFKLFPTAYLSYKIDKDNTVSVNFGRRIQRPGFWEMNPAKWYQTPKSYTEGNPFLQPSFVYNLELNYSYKSLLNLNLYYGISKDKFSQLTFHDTANDIQIFRRLNYADGKYMGGTATVSYSPFSWWESSTDVSVSYRELTPYIDILQSKYSGWGGYTSTNNAFILNKAKTWSASLLYTYNYPAVAGYGTSSANSTLDIGFKYLAFEKKLTIGLAFEDILKKNIEKNQNNSSDIRQTFNQYYDTRLFRLSLSYRFGNNKISVEQSRTGNQEEKNRSN</sequence>
<gene>
    <name evidence="5" type="ORF">SAMN05421594_1808</name>
</gene>
<dbReference type="PANTHER" id="PTHR40980:SF4">
    <property type="entry name" value="TONB-DEPENDENT RECEPTOR-LIKE BETA-BARREL DOMAIN-CONTAINING PROTEIN"/>
    <property type="match status" value="1"/>
</dbReference>
<organism evidence="5 6">
    <name type="scientific">Chryseobacterium oleae</name>
    <dbReference type="NCBI Taxonomy" id="491207"/>
    <lineage>
        <taxon>Bacteria</taxon>
        <taxon>Pseudomonadati</taxon>
        <taxon>Bacteroidota</taxon>
        <taxon>Flavobacteriia</taxon>
        <taxon>Flavobacteriales</taxon>
        <taxon>Weeksellaceae</taxon>
        <taxon>Chryseobacterium group</taxon>
        <taxon>Chryseobacterium</taxon>
    </lineage>
</organism>
<keyword evidence="3" id="KW-0998">Cell outer membrane</keyword>
<dbReference type="AlphaFoldDB" id="A0A1I4XGP1"/>
<dbReference type="RefSeq" id="WP_090024146.1">
    <property type="nucleotide sequence ID" value="NZ_FOVD01000002.1"/>
</dbReference>
<dbReference type="Gene3D" id="2.60.40.1120">
    <property type="entry name" value="Carboxypeptidase-like, regulatory domain"/>
    <property type="match status" value="1"/>
</dbReference>
<dbReference type="SUPFAM" id="SSF56935">
    <property type="entry name" value="Porins"/>
    <property type="match status" value="1"/>
</dbReference>
<evidence type="ECO:0000259" key="4">
    <source>
        <dbReference type="Pfam" id="PF14905"/>
    </source>
</evidence>
<dbReference type="Pfam" id="PF13620">
    <property type="entry name" value="CarboxypepD_reg"/>
    <property type="match status" value="1"/>
</dbReference>
<dbReference type="SUPFAM" id="SSF49464">
    <property type="entry name" value="Carboxypeptidase regulatory domain-like"/>
    <property type="match status" value="1"/>
</dbReference>
<keyword evidence="2" id="KW-0472">Membrane</keyword>
<keyword evidence="5" id="KW-0675">Receptor</keyword>
<evidence type="ECO:0000313" key="6">
    <source>
        <dbReference type="Proteomes" id="UP000198769"/>
    </source>
</evidence>
<keyword evidence="6" id="KW-1185">Reference proteome</keyword>
<dbReference type="GO" id="GO:0009279">
    <property type="term" value="C:cell outer membrane"/>
    <property type="evidence" value="ECO:0007669"/>
    <property type="project" value="UniProtKB-SubCell"/>
</dbReference>
<name>A0A1I4XGP1_CHROL</name>
<dbReference type="PANTHER" id="PTHR40980">
    <property type="entry name" value="PLUG DOMAIN-CONTAINING PROTEIN"/>
    <property type="match status" value="1"/>
</dbReference>
<accession>A0A1I4XGP1</accession>
<dbReference type="InterPro" id="IPR008969">
    <property type="entry name" value="CarboxyPept-like_regulatory"/>
</dbReference>
<reference evidence="6" key="1">
    <citation type="submission" date="2016-10" db="EMBL/GenBank/DDBJ databases">
        <authorList>
            <person name="Varghese N."/>
            <person name="Submissions S."/>
        </authorList>
    </citation>
    <scope>NUCLEOTIDE SEQUENCE [LARGE SCALE GENOMIC DNA]</scope>
    <source>
        <strain evidence="6">DSM 25575</strain>
    </source>
</reference>
<dbReference type="Gene3D" id="2.40.170.20">
    <property type="entry name" value="TonB-dependent receptor, beta-barrel domain"/>
    <property type="match status" value="1"/>
</dbReference>
<evidence type="ECO:0000313" key="5">
    <source>
        <dbReference type="EMBL" id="SFN24653.1"/>
    </source>
</evidence>
<feature type="domain" description="Outer membrane protein beta-barrel" evidence="4">
    <location>
        <begin position="369"/>
        <end position="772"/>
    </location>
</feature>
<dbReference type="EMBL" id="FOVD01000002">
    <property type="protein sequence ID" value="SFN24653.1"/>
    <property type="molecule type" value="Genomic_DNA"/>
</dbReference>
<evidence type="ECO:0000256" key="2">
    <source>
        <dbReference type="ARBA" id="ARBA00023136"/>
    </source>
</evidence>
<dbReference type="OrthoDB" id="8764943at2"/>
<evidence type="ECO:0000256" key="1">
    <source>
        <dbReference type="ARBA" id="ARBA00004442"/>
    </source>
</evidence>
<protein>
    <submittedName>
        <fullName evidence="5">Outer membrane receptor proteins, mostly Fe transport</fullName>
    </submittedName>
</protein>
<proteinExistence type="predicted"/>